<feature type="compositionally biased region" description="Basic and acidic residues" evidence="1">
    <location>
        <begin position="13"/>
        <end position="22"/>
    </location>
</feature>
<comment type="caution">
    <text evidence="2">The sequence shown here is derived from an EMBL/GenBank/DDBJ whole genome shotgun (WGS) entry which is preliminary data.</text>
</comment>
<dbReference type="EMBL" id="JBHTBJ010000095">
    <property type="protein sequence ID" value="MFC7280228.1"/>
    <property type="molecule type" value="Genomic_DNA"/>
</dbReference>
<keyword evidence="3" id="KW-1185">Reference proteome</keyword>
<evidence type="ECO:0000313" key="3">
    <source>
        <dbReference type="Proteomes" id="UP001596548"/>
    </source>
</evidence>
<sequence>MRVGMHHAQAKVRSTEQEDPKGGADVPRPGAPERCYVGVWGLGPQVGMHHAQAKVRSTEQEDPKWCPRLEMALRFQGASTMRLNWNFLWLTSAIVLLTVRRLVPRSVDMVPAELRGHGGVTAHGALGG</sequence>
<name>A0ABW2I5U7_9ACTN</name>
<feature type="region of interest" description="Disordered" evidence="1">
    <location>
        <begin position="1"/>
        <end position="30"/>
    </location>
</feature>
<evidence type="ECO:0000256" key="1">
    <source>
        <dbReference type="SAM" id="MobiDB-lite"/>
    </source>
</evidence>
<dbReference type="RefSeq" id="WP_378978315.1">
    <property type="nucleotide sequence ID" value="NZ_JBHTBJ010000095.1"/>
</dbReference>
<feature type="compositionally biased region" description="Basic residues" evidence="1">
    <location>
        <begin position="1"/>
        <end position="10"/>
    </location>
</feature>
<organism evidence="2 3">
    <name type="scientific">Paractinoplanes rhizophilus</name>
    <dbReference type="NCBI Taxonomy" id="1416877"/>
    <lineage>
        <taxon>Bacteria</taxon>
        <taxon>Bacillati</taxon>
        <taxon>Actinomycetota</taxon>
        <taxon>Actinomycetes</taxon>
        <taxon>Micromonosporales</taxon>
        <taxon>Micromonosporaceae</taxon>
        <taxon>Paractinoplanes</taxon>
    </lineage>
</organism>
<accession>A0ABW2I5U7</accession>
<dbReference type="Proteomes" id="UP001596548">
    <property type="component" value="Unassembled WGS sequence"/>
</dbReference>
<evidence type="ECO:0000313" key="2">
    <source>
        <dbReference type="EMBL" id="MFC7280228.1"/>
    </source>
</evidence>
<proteinExistence type="predicted"/>
<reference evidence="3" key="1">
    <citation type="journal article" date="2019" name="Int. J. Syst. Evol. Microbiol.">
        <title>The Global Catalogue of Microorganisms (GCM) 10K type strain sequencing project: providing services to taxonomists for standard genome sequencing and annotation.</title>
        <authorList>
            <consortium name="The Broad Institute Genomics Platform"/>
            <consortium name="The Broad Institute Genome Sequencing Center for Infectious Disease"/>
            <person name="Wu L."/>
            <person name="Ma J."/>
        </authorList>
    </citation>
    <scope>NUCLEOTIDE SEQUENCE [LARGE SCALE GENOMIC DNA]</scope>
    <source>
        <strain evidence="3">XZYJT-10</strain>
    </source>
</reference>
<gene>
    <name evidence="2" type="ORF">ACFQS1_40275</name>
</gene>
<protein>
    <submittedName>
        <fullName evidence="2">Uncharacterized protein</fullName>
    </submittedName>
</protein>